<dbReference type="AlphaFoldDB" id="A0A6M4WV25"/>
<dbReference type="RefSeq" id="WP_171399726.1">
    <property type="nucleotide sequence ID" value="NZ_CP049838.1"/>
</dbReference>
<sequence>MTEKSNRHPSTTHILRYFEYDHLPANLAWFSAPFHALAHEMVDHLPDGPELTAGLRKLLEAKDCMVRAALDVPPLRLEGGEQQ</sequence>
<protein>
    <submittedName>
        <fullName evidence="1">Uncharacterized protein</fullName>
    </submittedName>
</protein>
<proteinExistence type="predicted"/>
<evidence type="ECO:0000313" key="2">
    <source>
        <dbReference type="Proteomes" id="UP000502665"/>
    </source>
</evidence>
<dbReference type="Proteomes" id="UP000502665">
    <property type="component" value="Chromosome"/>
</dbReference>
<accession>A0A6M4WV25</accession>
<gene>
    <name evidence="1" type="ORF">G9272_32215</name>
</gene>
<dbReference type="EMBL" id="CP049838">
    <property type="protein sequence ID" value="QJT04384.1"/>
    <property type="molecule type" value="Genomic_DNA"/>
</dbReference>
<name>A0A6M4WV25_9ACTN</name>
<reference evidence="1" key="1">
    <citation type="submission" date="2020-03" db="EMBL/GenBank/DDBJ databases">
        <title>Molecular networking-based the target discovery of potent antiproliferative macrolactams: 5/6/7/16 polycyclic ansamycins and glycosylated trienomycin from Streptomyces cacaoi subsp. asoensis.</title>
        <authorList>
            <person name="Liu L.-L."/>
        </authorList>
    </citation>
    <scope>NUCLEOTIDE SEQUENCE [LARGE SCALE GENOMIC DNA]</scope>
    <source>
        <strain evidence="1">H2S5</strain>
    </source>
</reference>
<keyword evidence="2" id="KW-1185">Reference proteome</keyword>
<evidence type="ECO:0000313" key="1">
    <source>
        <dbReference type="EMBL" id="QJT04384.1"/>
    </source>
</evidence>
<organism evidence="1 2">
    <name type="scientific">Streptomyces asoensis</name>
    <dbReference type="NCBI Taxonomy" id="249586"/>
    <lineage>
        <taxon>Bacteria</taxon>
        <taxon>Bacillati</taxon>
        <taxon>Actinomycetota</taxon>
        <taxon>Actinomycetes</taxon>
        <taxon>Kitasatosporales</taxon>
        <taxon>Streptomycetaceae</taxon>
        <taxon>Streptomyces</taxon>
    </lineage>
</organism>